<evidence type="ECO:0000313" key="2">
    <source>
        <dbReference type="EMBL" id="OIQ63420.1"/>
    </source>
</evidence>
<accession>A0A1J5P7I3</accession>
<dbReference type="AlphaFoldDB" id="A0A1J5P7I3"/>
<protein>
    <submittedName>
        <fullName evidence="2">Uncharacterized protein</fullName>
    </submittedName>
</protein>
<organism evidence="2">
    <name type="scientific">mine drainage metagenome</name>
    <dbReference type="NCBI Taxonomy" id="410659"/>
    <lineage>
        <taxon>unclassified sequences</taxon>
        <taxon>metagenomes</taxon>
        <taxon>ecological metagenomes</taxon>
    </lineage>
</organism>
<sequence>MEKLAAVIPLMIRPMNSQARVGAKVMNRKSIARPKNEISSTGRLPIRSDNMPRIGPQKNCISPQVTENTTLISDAWAVSPPANCLIRLGSTGIMIPNDTAFIRTQAKMKRNAASRPPDLAGSD</sequence>
<proteinExistence type="predicted"/>
<comment type="caution">
    <text evidence="2">The sequence shown here is derived from an EMBL/GenBank/DDBJ whole genome shotgun (WGS) entry which is preliminary data.</text>
</comment>
<dbReference type="EMBL" id="MLJW01009026">
    <property type="protein sequence ID" value="OIQ63420.1"/>
    <property type="molecule type" value="Genomic_DNA"/>
</dbReference>
<name>A0A1J5P7I3_9ZZZZ</name>
<feature type="region of interest" description="Disordered" evidence="1">
    <location>
        <begin position="36"/>
        <end position="59"/>
    </location>
</feature>
<evidence type="ECO:0000256" key="1">
    <source>
        <dbReference type="SAM" id="MobiDB-lite"/>
    </source>
</evidence>
<gene>
    <name evidence="2" type="ORF">GALL_550400</name>
</gene>
<reference evidence="2" key="1">
    <citation type="submission" date="2016-10" db="EMBL/GenBank/DDBJ databases">
        <title>Sequence of Gallionella enrichment culture.</title>
        <authorList>
            <person name="Poehlein A."/>
            <person name="Muehling M."/>
            <person name="Daniel R."/>
        </authorList>
    </citation>
    <scope>NUCLEOTIDE SEQUENCE</scope>
</reference>